<name>A0AAE0LNY4_9PEZI</name>
<feature type="compositionally biased region" description="Low complexity" evidence="1">
    <location>
        <begin position="15"/>
        <end position="24"/>
    </location>
</feature>
<reference evidence="2" key="2">
    <citation type="submission" date="2023-06" db="EMBL/GenBank/DDBJ databases">
        <authorList>
            <consortium name="Lawrence Berkeley National Laboratory"/>
            <person name="Haridas S."/>
            <person name="Hensen N."/>
            <person name="Bonometti L."/>
            <person name="Westerberg I."/>
            <person name="Brannstrom I.O."/>
            <person name="Guillou S."/>
            <person name="Cros-Aarteil S."/>
            <person name="Calhoun S."/>
            <person name="Kuo A."/>
            <person name="Mondo S."/>
            <person name="Pangilinan J."/>
            <person name="Riley R."/>
            <person name="Labutti K."/>
            <person name="Andreopoulos B."/>
            <person name="Lipzen A."/>
            <person name="Chen C."/>
            <person name="Yanf M."/>
            <person name="Daum C."/>
            <person name="Ng V."/>
            <person name="Clum A."/>
            <person name="Steindorff A."/>
            <person name="Ohm R."/>
            <person name="Martin F."/>
            <person name="Silar P."/>
            <person name="Natvig D."/>
            <person name="Lalanne C."/>
            <person name="Gautier V."/>
            <person name="Ament-Velasquez S.L."/>
            <person name="Kruys A."/>
            <person name="Hutchinson M.I."/>
            <person name="Powell A.J."/>
            <person name="Barry K."/>
            <person name="Miller A.N."/>
            <person name="Grigoriev I.V."/>
            <person name="Debuchy R."/>
            <person name="Gladieux P."/>
            <person name="Thoren M.H."/>
            <person name="Johannesson H."/>
        </authorList>
    </citation>
    <scope>NUCLEOTIDE SEQUENCE</scope>
    <source>
        <strain evidence="2">CBS 168.71</strain>
    </source>
</reference>
<dbReference type="RefSeq" id="XP_062655419.1">
    <property type="nucleotide sequence ID" value="XM_062805752.1"/>
</dbReference>
<gene>
    <name evidence="2" type="ORF">B0H64DRAFT_426916</name>
</gene>
<keyword evidence="3" id="KW-1185">Reference proteome</keyword>
<sequence length="196" mass="21313">MTKLTLQDLDPSPPSTTGTNTSTNKEQLTFLEPIPSYEESIAAPRPNAIQILGATFGGVVVTPEIQKLVGDTDRLALDLRTLNATLGPDPAPGKVKVLTILYRFDDDLPQTDARLLLVSEDAGPASRIIRIDRHMTGQQQQQERAGLRAGGQRYFHGVLERPWRAGASGQVDILAVVYPTCILALSFSTDPMVDHL</sequence>
<evidence type="ECO:0000313" key="2">
    <source>
        <dbReference type="EMBL" id="KAK3291905.1"/>
    </source>
</evidence>
<dbReference type="GeneID" id="87842700"/>
<feature type="region of interest" description="Disordered" evidence="1">
    <location>
        <begin position="1"/>
        <end position="25"/>
    </location>
</feature>
<organism evidence="2 3">
    <name type="scientific">Chaetomium fimeti</name>
    <dbReference type="NCBI Taxonomy" id="1854472"/>
    <lineage>
        <taxon>Eukaryota</taxon>
        <taxon>Fungi</taxon>
        <taxon>Dikarya</taxon>
        <taxon>Ascomycota</taxon>
        <taxon>Pezizomycotina</taxon>
        <taxon>Sordariomycetes</taxon>
        <taxon>Sordariomycetidae</taxon>
        <taxon>Sordariales</taxon>
        <taxon>Chaetomiaceae</taxon>
        <taxon>Chaetomium</taxon>
    </lineage>
</organism>
<accession>A0AAE0LNY4</accession>
<evidence type="ECO:0000256" key="1">
    <source>
        <dbReference type="SAM" id="MobiDB-lite"/>
    </source>
</evidence>
<dbReference type="AlphaFoldDB" id="A0AAE0LNY4"/>
<reference evidence="2" key="1">
    <citation type="journal article" date="2023" name="Mol. Phylogenet. Evol.">
        <title>Genome-scale phylogeny and comparative genomics of the fungal order Sordariales.</title>
        <authorList>
            <person name="Hensen N."/>
            <person name="Bonometti L."/>
            <person name="Westerberg I."/>
            <person name="Brannstrom I.O."/>
            <person name="Guillou S."/>
            <person name="Cros-Aarteil S."/>
            <person name="Calhoun S."/>
            <person name="Haridas S."/>
            <person name="Kuo A."/>
            <person name="Mondo S."/>
            <person name="Pangilinan J."/>
            <person name="Riley R."/>
            <person name="LaButti K."/>
            <person name="Andreopoulos B."/>
            <person name="Lipzen A."/>
            <person name="Chen C."/>
            <person name="Yan M."/>
            <person name="Daum C."/>
            <person name="Ng V."/>
            <person name="Clum A."/>
            <person name="Steindorff A."/>
            <person name="Ohm R.A."/>
            <person name="Martin F."/>
            <person name="Silar P."/>
            <person name="Natvig D.O."/>
            <person name="Lalanne C."/>
            <person name="Gautier V."/>
            <person name="Ament-Velasquez S.L."/>
            <person name="Kruys A."/>
            <person name="Hutchinson M.I."/>
            <person name="Powell A.J."/>
            <person name="Barry K."/>
            <person name="Miller A.N."/>
            <person name="Grigoriev I.V."/>
            <person name="Debuchy R."/>
            <person name="Gladieux P."/>
            <person name="Hiltunen Thoren M."/>
            <person name="Johannesson H."/>
        </authorList>
    </citation>
    <scope>NUCLEOTIDE SEQUENCE</scope>
    <source>
        <strain evidence="2">CBS 168.71</strain>
    </source>
</reference>
<protein>
    <submittedName>
        <fullName evidence="2">Uncharacterized protein</fullName>
    </submittedName>
</protein>
<dbReference type="EMBL" id="JAUEPN010000008">
    <property type="protein sequence ID" value="KAK3291905.1"/>
    <property type="molecule type" value="Genomic_DNA"/>
</dbReference>
<dbReference type="Proteomes" id="UP001278766">
    <property type="component" value="Unassembled WGS sequence"/>
</dbReference>
<proteinExistence type="predicted"/>
<evidence type="ECO:0000313" key="3">
    <source>
        <dbReference type="Proteomes" id="UP001278766"/>
    </source>
</evidence>
<comment type="caution">
    <text evidence="2">The sequence shown here is derived from an EMBL/GenBank/DDBJ whole genome shotgun (WGS) entry which is preliminary data.</text>
</comment>